<keyword evidence="1" id="KW-0175">Coiled coil</keyword>
<reference evidence="2" key="1">
    <citation type="journal article" date="2014" name="Front. Microbiol.">
        <title>High frequency of phylogenetically diverse reductive dehalogenase-homologous genes in deep subseafloor sedimentary metagenomes.</title>
        <authorList>
            <person name="Kawai M."/>
            <person name="Futagami T."/>
            <person name="Toyoda A."/>
            <person name="Takaki Y."/>
            <person name="Nishi S."/>
            <person name="Hori S."/>
            <person name="Arai W."/>
            <person name="Tsubouchi T."/>
            <person name="Morono Y."/>
            <person name="Uchiyama I."/>
            <person name="Ito T."/>
            <person name="Fujiyama A."/>
            <person name="Inagaki F."/>
            <person name="Takami H."/>
        </authorList>
    </citation>
    <scope>NUCLEOTIDE SEQUENCE</scope>
    <source>
        <strain evidence="2">Expedition CK06-06</strain>
    </source>
</reference>
<comment type="caution">
    <text evidence="2">The sequence shown here is derived from an EMBL/GenBank/DDBJ whole genome shotgun (WGS) entry which is preliminary data.</text>
</comment>
<dbReference type="EMBL" id="BART01027701">
    <property type="protein sequence ID" value="GAG96265.1"/>
    <property type="molecule type" value="Genomic_DNA"/>
</dbReference>
<evidence type="ECO:0000256" key="1">
    <source>
        <dbReference type="SAM" id="Coils"/>
    </source>
</evidence>
<sequence>MEAVKETYQDIDEKAKAEKPSLEKQLHDLEMEQKQMEQSYHQITGAIAILRKLIQDQKDFE</sequence>
<protein>
    <submittedName>
        <fullName evidence="2">Uncharacterized protein</fullName>
    </submittedName>
</protein>
<name>X1BMN9_9ZZZZ</name>
<dbReference type="AlphaFoldDB" id="X1BMN9"/>
<evidence type="ECO:0000313" key="2">
    <source>
        <dbReference type="EMBL" id="GAG96265.1"/>
    </source>
</evidence>
<organism evidence="2">
    <name type="scientific">marine sediment metagenome</name>
    <dbReference type="NCBI Taxonomy" id="412755"/>
    <lineage>
        <taxon>unclassified sequences</taxon>
        <taxon>metagenomes</taxon>
        <taxon>ecological metagenomes</taxon>
    </lineage>
</organism>
<gene>
    <name evidence="2" type="ORF">S01H4_49049</name>
</gene>
<feature type="coiled-coil region" evidence="1">
    <location>
        <begin position="12"/>
        <end position="39"/>
    </location>
</feature>
<proteinExistence type="predicted"/>
<accession>X1BMN9</accession>